<dbReference type="EMBL" id="AKCV02000015">
    <property type="protein sequence ID" value="TMS58123.1"/>
    <property type="molecule type" value="Genomic_DNA"/>
</dbReference>
<comment type="caution">
    <text evidence="1">The sequence shown here is derived from an EMBL/GenBank/DDBJ whole genome shotgun (WGS) entry which is preliminary data.</text>
</comment>
<keyword evidence="2" id="KW-1185">Reference proteome</keyword>
<evidence type="ECO:0000313" key="2">
    <source>
        <dbReference type="Proteomes" id="UP000004277"/>
    </source>
</evidence>
<protein>
    <submittedName>
        <fullName evidence="1">Uncharacterized protein</fullName>
    </submittedName>
</protein>
<gene>
    <name evidence="1" type="ORF">MW7_005020</name>
</gene>
<proteinExistence type="predicted"/>
<organism evidence="1 2">
    <name type="scientific">Imbroritus primus</name>
    <dbReference type="NCBI Taxonomy" id="3058603"/>
    <lineage>
        <taxon>Bacteria</taxon>
        <taxon>Pseudomonadati</taxon>
        <taxon>Pseudomonadota</taxon>
        <taxon>Betaproteobacteria</taxon>
        <taxon>Burkholderiales</taxon>
        <taxon>Burkholderiaceae</taxon>
        <taxon>Imbroritus</taxon>
    </lineage>
</organism>
<reference evidence="1" key="1">
    <citation type="submission" date="2019-05" db="EMBL/GenBank/DDBJ databases">
        <title>Revised genome assembly of Burkholderiaceae (previously Ralstonia) sp. PBA.</title>
        <authorList>
            <person name="Gan H.M."/>
        </authorList>
    </citation>
    <scope>NUCLEOTIDE SEQUENCE</scope>
    <source>
        <strain evidence="1">PBA</strain>
    </source>
</reference>
<sequence>MILLDGLLALLILTAGLAALTTVVLHGLRDTRATARMTQAVRLLQDGAEQLRLDPTGAWLAHWQQDIATALPDGSGRRTARSLIIEWHETQDAMSRHLELPLAP</sequence>
<dbReference type="Proteomes" id="UP000004277">
    <property type="component" value="Unassembled WGS sequence"/>
</dbReference>
<accession>A0ACD3SPL7</accession>
<evidence type="ECO:0000313" key="1">
    <source>
        <dbReference type="EMBL" id="TMS58123.1"/>
    </source>
</evidence>
<name>A0ACD3SPL7_9BURK</name>